<dbReference type="SMART" id="SM00109">
    <property type="entry name" value="C1"/>
    <property type="match status" value="1"/>
</dbReference>
<reference evidence="11" key="1">
    <citation type="submission" date="2020-01" db="EMBL/GenBank/DDBJ databases">
        <title>Development of genomics and gene disruption for Polysphondylium violaceum indicates a role for the polyketide synthase stlB in stalk morphogenesis.</title>
        <authorList>
            <person name="Narita B."/>
            <person name="Kawabe Y."/>
            <person name="Kin K."/>
            <person name="Saito T."/>
            <person name="Gibbs R."/>
            <person name="Kuspa A."/>
            <person name="Muzny D."/>
            <person name="Queller D."/>
            <person name="Richards S."/>
            <person name="Strassman J."/>
            <person name="Sucgang R."/>
            <person name="Worley K."/>
            <person name="Schaap P."/>
        </authorList>
    </citation>
    <scope>NUCLEOTIDE SEQUENCE</scope>
    <source>
        <strain evidence="11">QSvi11</strain>
    </source>
</reference>
<dbReference type="Proteomes" id="UP000695562">
    <property type="component" value="Unassembled WGS sequence"/>
</dbReference>
<dbReference type="InterPro" id="IPR015425">
    <property type="entry name" value="FH2_Formin"/>
</dbReference>
<evidence type="ECO:0000256" key="7">
    <source>
        <dbReference type="SAM" id="MobiDB-lite"/>
    </source>
</evidence>
<evidence type="ECO:0000259" key="9">
    <source>
        <dbReference type="PROSITE" id="PS51232"/>
    </source>
</evidence>
<dbReference type="InterPro" id="IPR014768">
    <property type="entry name" value="GBD/FH3_dom"/>
</dbReference>
<dbReference type="OrthoDB" id="1668162at2759"/>
<dbReference type="Pfam" id="PF06367">
    <property type="entry name" value="Drf_FH3"/>
    <property type="match status" value="1"/>
</dbReference>
<feature type="region of interest" description="Disordered" evidence="7">
    <location>
        <begin position="235"/>
        <end position="272"/>
    </location>
</feature>
<feature type="region of interest" description="Disordered" evidence="7">
    <location>
        <begin position="1"/>
        <end position="55"/>
    </location>
</feature>
<dbReference type="GO" id="GO:0003779">
    <property type="term" value="F:actin binding"/>
    <property type="evidence" value="ECO:0007669"/>
    <property type="project" value="UniProtKB-KW"/>
</dbReference>
<feature type="domain" description="GBD/FH3" evidence="9">
    <location>
        <begin position="285"/>
        <end position="634"/>
    </location>
</feature>
<keyword evidence="4 6" id="KW-0175">Coiled coil</keyword>
<dbReference type="PROSITE" id="PS50081">
    <property type="entry name" value="ZF_DAG_PE_2"/>
    <property type="match status" value="1"/>
</dbReference>
<dbReference type="PANTHER" id="PTHR46345:SF8">
    <property type="entry name" value="FORMIN 3, ISOFORM B"/>
    <property type="match status" value="1"/>
</dbReference>
<evidence type="ECO:0000313" key="11">
    <source>
        <dbReference type="EMBL" id="KAF2071639.1"/>
    </source>
</evidence>
<evidence type="ECO:0008006" key="13">
    <source>
        <dbReference type="Google" id="ProtNLM"/>
    </source>
</evidence>
<dbReference type="InterPro" id="IPR046349">
    <property type="entry name" value="C1-like_sf"/>
</dbReference>
<evidence type="ECO:0000256" key="4">
    <source>
        <dbReference type="ARBA" id="ARBA00023054"/>
    </source>
</evidence>
<dbReference type="Gene3D" id="1.10.238.150">
    <property type="entry name" value="Formin, FH3 diaphanous domain"/>
    <property type="match status" value="1"/>
</dbReference>
<feature type="compositionally biased region" description="Pro residues" evidence="7">
    <location>
        <begin position="752"/>
        <end position="774"/>
    </location>
</feature>
<dbReference type="InterPro" id="IPR002219">
    <property type="entry name" value="PKC_DAG/PE"/>
</dbReference>
<feature type="compositionally biased region" description="Low complexity" evidence="7">
    <location>
        <begin position="100"/>
        <end position="145"/>
    </location>
</feature>
<dbReference type="SMART" id="SM01139">
    <property type="entry name" value="Drf_FH3"/>
    <property type="match status" value="1"/>
</dbReference>
<accession>A0A8J4V586</accession>
<evidence type="ECO:0000259" key="10">
    <source>
        <dbReference type="PROSITE" id="PS51444"/>
    </source>
</evidence>
<dbReference type="EMBL" id="AJWJ01000355">
    <property type="protein sequence ID" value="KAF2071639.1"/>
    <property type="molecule type" value="Genomic_DNA"/>
</dbReference>
<gene>
    <name evidence="11" type="ORF">CYY_007047</name>
</gene>
<dbReference type="Gene3D" id="1.20.58.2220">
    <property type="entry name" value="Formin, FH2 domain"/>
    <property type="match status" value="1"/>
</dbReference>
<feature type="compositionally biased region" description="Low complexity" evidence="7">
    <location>
        <begin position="21"/>
        <end position="38"/>
    </location>
</feature>
<dbReference type="Pfam" id="PF06371">
    <property type="entry name" value="Drf_GBD"/>
    <property type="match status" value="1"/>
</dbReference>
<dbReference type="CDD" id="cd00029">
    <property type="entry name" value="C1"/>
    <property type="match status" value="1"/>
</dbReference>
<dbReference type="SMART" id="SM00498">
    <property type="entry name" value="FH2"/>
    <property type="match status" value="1"/>
</dbReference>
<dbReference type="Gene3D" id="3.30.60.20">
    <property type="match status" value="1"/>
</dbReference>
<dbReference type="InterPro" id="IPR010473">
    <property type="entry name" value="GTPase-bd"/>
</dbReference>
<dbReference type="Pfam" id="PF02181">
    <property type="entry name" value="FH2"/>
    <property type="match status" value="1"/>
</dbReference>
<evidence type="ECO:0000256" key="2">
    <source>
        <dbReference type="ARBA" id="ARBA00022723"/>
    </source>
</evidence>
<proteinExistence type="inferred from homology"/>
<dbReference type="InterPro" id="IPR042201">
    <property type="entry name" value="FH2_Formin_sf"/>
</dbReference>
<keyword evidence="3" id="KW-0862">Zinc</keyword>
<sequence>MDNSTSTSISLSSLGGDGKDNNNNNNNNNNNTNNNNNNQPPPPSPRQQKLGGMSSSISSENIVALAKEGNNSQPNQNLPFNGAASLGNKRTASTILRSKSSPNPGQNGNNNNSNQTSTTSTTGTTTTSSTTNNNNNNTVNVNNPQANEESDIVIHKHYHTFRQHRNTSPCTYCGDIVRIWKNSFKCVDCGIVCHKRCLDYIKTIPCSNNLNNMKTLKRPDLDHINSLSPNAVTTTTISAPTSPTSTHHASTLSLSSSSGSTPPMTSSSISTNSTMTLPEMNAYATMKPDDEMINSMFDSLLAEIDLNIPKAKLGVEQKWLLLEQKFKLKKDELNPEYFVKSLLENPSKQVLQSLIVILRTNVTKQWMSSFIHKNGIDTLFDLLIKSKKKEFREDCLNAIGKVMAHPMGLEYVSILPDAPKKLVMVLRSKHYGLKTKALTIELLTVMLLDKYVPGGCGLVLKALTKTKEKKRFSFFVKFIKENESLEMKTKGLCFINVLIFEMEDINVRVNIRNEFLRLGLYEYLKELKKDIGHDKTLYTQIEIFEEMMNEDVQEMDQKLEELKRQLGIDIEDIDQVYKALKNAAGKSALSKNLLSILQNLLVIKVCDPTSDGTKYWLLCDNVIKQISIQKNSFDDVNNIDFRSLLTAPSVGGGSAAEETLNRKLGELEKQNIDKAMKIQEQDINIKAALDLLKQVKDVDSSLAKKIQDMILTLDPPPPPATPTVTVDAPPPPPPLTTTAPDQAASQVSPDTTAPPPPPPPMMGGGPPPPPPPPMGKGLKNLAAIKTRPAPKVPKPKHPLKALQWTKLPPIKVNESLFNTLGPMNDIPLPWEVIEEDFAAKVIVRTKKEKPKGPAQVIDAKLGQNVSIFLSQFKGVPNKELLKYIQDMDEKMMSRDQVRQISKLLPSKEDMSNLKDFLQAEERSKLSLADQYCIDVGAFPYAAEKISLFLLKAEFSTRAAEIKPDIAAISLACDEIFKSKKIIRIIEIILVLGNFINFGTVRGDQSGFKIDCLVKLIDTKTSDLSSNLMVTLVQYLIDKEPQLLTFADEIPSLTSARKTVWSGIVADIAALSRDVNQAKGIVESLQKVNEPFNDAILPFISSASSEMEKIKKIQQSTEENFKKLCTYFAEEAGKITPEEFFDIFSRFVNLFEKTIVSIQEQKEEEEKEKKREEQKAARAEKAALKKENANQTSNPNANNNSNTPNNGALKFAQLKKTPATSTNSPSKGPAALADEDFVNDLLVAVRDGDAFRKRKSKITQGIAQKNISNNFDPTKILPSPQKE</sequence>
<dbReference type="GO" id="GO:0046872">
    <property type="term" value="F:metal ion binding"/>
    <property type="evidence" value="ECO:0007669"/>
    <property type="project" value="UniProtKB-KW"/>
</dbReference>
<dbReference type="SMART" id="SM01140">
    <property type="entry name" value="Drf_GBD"/>
    <property type="match status" value="1"/>
</dbReference>
<feature type="region of interest" description="Disordered" evidence="7">
    <location>
        <begin position="1263"/>
        <end position="1282"/>
    </location>
</feature>
<feature type="compositionally biased region" description="Low complexity" evidence="7">
    <location>
        <begin position="1188"/>
        <end position="1205"/>
    </location>
</feature>
<keyword evidence="2" id="KW-0479">Metal-binding</keyword>
<name>A0A8J4V586_9MYCE</name>
<evidence type="ECO:0000256" key="3">
    <source>
        <dbReference type="ARBA" id="ARBA00022833"/>
    </source>
</evidence>
<feature type="compositionally biased region" description="Low complexity" evidence="7">
    <location>
        <begin position="1"/>
        <end position="14"/>
    </location>
</feature>
<dbReference type="PANTHER" id="PTHR46345">
    <property type="entry name" value="INVERTED FORMIN-2"/>
    <property type="match status" value="1"/>
</dbReference>
<dbReference type="Gene3D" id="1.25.10.10">
    <property type="entry name" value="Leucine-rich Repeat Variant"/>
    <property type="match status" value="1"/>
</dbReference>
<feature type="region of interest" description="Disordered" evidence="7">
    <location>
        <begin position="96"/>
        <end position="145"/>
    </location>
</feature>
<comment type="similarity">
    <text evidence="1">Belongs to the formin homology family. Diaphanous subfamily.</text>
</comment>
<dbReference type="SUPFAM" id="SSF57889">
    <property type="entry name" value="Cysteine-rich domain"/>
    <property type="match status" value="1"/>
</dbReference>
<comment type="caution">
    <text evidence="11">The sequence shown here is derived from an EMBL/GenBank/DDBJ whole genome shotgun (WGS) entry which is preliminary data.</text>
</comment>
<dbReference type="PROSITE" id="PS51232">
    <property type="entry name" value="GBD_FH3"/>
    <property type="match status" value="1"/>
</dbReference>
<feature type="domain" description="Phorbol-ester/DAG-type" evidence="8">
    <location>
        <begin position="158"/>
        <end position="206"/>
    </location>
</feature>
<organism evidence="11 12">
    <name type="scientific">Polysphondylium violaceum</name>
    <dbReference type="NCBI Taxonomy" id="133409"/>
    <lineage>
        <taxon>Eukaryota</taxon>
        <taxon>Amoebozoa</taxon>
        <taxon>Evosea</taxon>
        <taxon>Eumycetozoa</taxon>
        <taxon>Dictyostelia</taxon>
        <taxon>Dictyosteliales</taxon>
        <taxon>Dictyosteliaceae</taxon>
        <taxon>Polysphondylium</taxon>
    </lineage>
</organism>
<feature type="region of interest" description="Disordered" evidence="7">
    <location>
        <begin position="1159"/>
        <end position="1207"/>
    </location>
</feature>
<evidence type="ECO:0000313" key="12">
    <source>
        <dbReference type="Proteomes" id="UP000695562"/>
    </source>
</evidence>
<dbReference type="PROSITE" id="PS51444">
    <property type="entry name" value="FH2"/>
    <property type="match status" value="1"/>
</dbReference>
<dbReference type="SUPFAM" id="SSF101447">
    <property type="entry name" value="Formin homology 2 domain (FH2 domain)"/>
    <property type="match status" value="1"/>
</dbReference>
<protein>
    <recommendedName>
        <fullName evidence="13">Actin binding protein</fullName>
    </recommendedName>
</protein>
<dbReference type="InterPro" id="IPR016024">
    <property type="entry name" value="ARM-type_fold"/>
</dbReference>
<evidence type="ECO:0000259" key="8">
    <source>
        <dbReference type="PROSITE" id="PS50081"/>
    </source>
</evidence>
<feature type="compositionally biased region" description="Basic and acidic residues" evidence="7">
    <location>
        <begin position="1166"/>
        <end position="1187"/>
    </location>
</feature>
<feature type="coiled-coil region" evidence="6">
    <location>
        <begin position="545"/>
        <end position="572"/>
    </location>
</feature>
<keyword evidence="5" id="KW-0009">Actin-binding</keyword>
<dbReference type="InterPro" id="IPR011989">
    <property type="entry name" value="ARM-like"/>
</dbReference>
<keyword evidence="12" id="KW-1185">Reference proteome</keyword>
<feature type="domain" description="FH2" evidence="10">
    <location>
        <begin position="789"/>
        <end position="1176"/>
    </location>
</feature>
<dbReference type="GO" id="GO:0031267">
    <property type="term" value="F:small GTPase binding"/>
    <property type="evidence" value="ECO:0007669"/>
    <property type="project" value="InterPro"/>
</dbReference>
<dbReference type="GO" id="GO:0045010">
    <property type="term" value="P:actin nucleation"/>
    <property type="evidence" value="ECO:0007669"/>
    <property type="project" value="UniProtKB-ARBA"/>
</dbReference>
<evidence type="ECO:0000256" key="6">
    <source>
        <dbReference type="SAM" id="Coils"/>
    </source>
</evidence>
<evidence type="ECO:0000256" key="5">
    <source>
        <dbReference type="ARBA" id="ARBA00023203"/>
    </source>
</evidence>
<dbReference type="PROSITE" id="PS00479">
    <property type="entry name" value="ZF_DAG_PE_1"/>
    <property type="match status" value="1"/>
</dbReference>
<dbReference type="InterPro" id="IPR010472">
    <property type="entry name" value="FH3_dom"/>
</dbReference>
<evidence type="ECO:0000256" key="1">
    <source>
        <dbReference type="ARBA" id="ARBA00008214"/>
    </source>
</evidence>
<feature type="region of interest" description="Disordered" evidence="7">
    <location>
        <begin position="712"/>
        <end position="777"/>
    </location>
</feature>
<dbReference type="SUPFAM" id="SSF48371">
    <property type="entry name" value="ARM repeat"/>
    <property type="match status" value="1"/>
</dbReference>